<evidence type="ECO:0000313" key="3">
    <source>
        <dbReference type="Proteomes" id="UP001196765"/>
    </source>
</evidence>
<name>A0AAW4MZ56_9BACT</name>
<dbReference type="Proteomes" id="UP001196765">
    <property type="component" value="Unassembled WGS sequence"/>
</dbReference>
<feature type="region of interest" description="Disordered" evidence="1">
    <location>
        <begin position="36"/>
        <end position="91"/>
    </location>
</feature>
<comment type="caution">
    <text evidence="2">The sequence shown here is derived from an EMBL/GenBank/DDBJ whole genome shotgun (WGS) entry which is preliminary data.</text>
</comment>
<evidence type="ECO:0000256" key="1">
    <source>
        <dbReference type="SAM" id="MobiDB-lite"/>
    </source>
</evidence>
<proteinExistence type="predicted"/>
<gene>
    <name evidence="2" type="ORF">KSW82_03695</name>
</gene>
<reference evidence="2" key="1">
    <citation type="submission" date="2021-06" db="EMBL/GenBank/DDBJ databases">
        <title>Collection of gut derived symbiotic bacterial strains cultured from healthy donors.</title>
        <authorList>
            <person name="Lin H."/>
            <person name="Littmann E."/>
            <person name="Pamer E.G."/>
        </authorList>
    </citation>
    <scope>NUCLEOTIDE SEQUENCE</scope>
    <source>
        <strain evidence="2">MSK.21.74</strain>
    </source>
</reference>
<organism evidence="2 3">
    <name type="scientific">Segatella copri</name>
    <dbReference type="NCBI Taxonomy" id="165179"/>
    <lineage>
        <taxon>Bacteria</taxon>
        <taxon>Pseudomonadati</taxon>
        <taxon>Bacteroidota</taxon>
        <taxon>Bacteroidia</taxon>
        <taxon>Bacteroidales</taxon>
        <taxon>Prevotellaceae</taxon>
        <taxon>Segatella</taxon>
    </lineage>
</organism>
<dbReference type="AlphaFoldDB" id="A0AAW4MZ56"/>
<accession>A0AAW4MZ56</accession>
<evidence type="ECO:0000313" key="2">
    <source>
        <dbReference type="EMBL" id="MBV3386843.1"/>
    </source>
</evidence>
<sequence>MIMVEITEDKFDGLYENVEKGLRYLDKAMNCLGEMKREGRRDRYGERNRMPDYRGRGGRSGMREHEEYEDMRQRDDRDRGERDYRSYGDEY</sequence>
<protein>
    <submittedName>
        <fullName evidence="2">Uncharacterized protein</fullName>
    </submittedName>
</protein>
<dbReference type="RefSeq" id="WP_217743952.1">
    <property type="nucleotide sequence ID" value="NZ_JAHOEI010000007.1"/>
</dbReference>
<dbReference type="EMBL" id="JAHOEI010000007">
    <property type="protein sequence ID" value="MBV3386843.1"/>
    <property type="molecule type" value="Genomic_DNA"/>
</dbReference>